<evidence type="ECO:0000256" key="2">
    <source>
        <dbReference type="SAM" id="Coils"/>
    </source>
</evidence>
<dbReference type="InterPro" id="IPR006143">
    <property type="entry name" value="RND_pump_MFP"/>
</dbReference>
<evidence type="ECO:0000256" key="1">
    <source>
        <dbReference type="ARBA" id="ARBA00009477"/>
    </source>
</evidence>
<proteinExistence type="inferred from homology"/>
<dbReference type="InterPro" id="IPR058647">
    <property type="entry name" value="BSH_CzcB-like"/>
</dbReference>
<organism evidence="4 5">
    <name type="scientific">Roseimaritima multifibrata</name>
    <dbReference type="NCBI Taxonomy" id="1930274"/>
    <lineage>
        <taxon>Bacteria</taxon>
        <taxon>Pseudomonadati</taxon>
        <taxon>Planctomycetota</taxon>
        <taxon>Planctomycetia</taxon>
        <taxon>Pirellulales</taxon>
        <taxon>Pirellulaceae</taxon>
        <taxon>Roseimaritima</taxon>
    </lineage>
</organism>
<dbReference type="Gene3D" id="2.40.50.100">
    <property type="match status" value="2"/>
</dbReference>
<dbReference type="GO" id="GO:1990281">
    <property type="term" value="C:efflux pump complex"/>
    <property type="evidence" value="ECO:0007669"/>
    <property type="project" value="TreeGrafter"/>
</dbReference>
<dbReference type="PANTHER" id="PTHR30469">
    <property type="entry name" value="MULTIDRUG RESISTANCE PROTEIN MDTA"/>
    <property type="match status" value="1"/>
</dbReference>
<dbReference type="RefSeq" id="WP_145354697.1">
    <property type="nucleotide sequence ID" value="NZ_CP036262.1"/>
</dbReference>
<dbReference type="NCBIfam" id="TIGR01730">
    <property type="entry name" value="RND_mfp"/>
    <property type="match status" value="1"/>
</dbReference>
<keyword evidence="2" id="KW-0175">Coiled coil</keyword>
<sequence length="291" mass="31840">MPCISRSISILLPMVLMCGHVLGQGDSPQFDGLLEPLHDIELAASEVGVVAYVGVKIGDRVREGQVIARLNDESQRLSVAIAKQSAATRGAILAAEAEYNLHLNRTEQMRQLRQEDYIRPDELKRAEADLEIAANRWLQAKEEASLRQEELKRAENQLRRQTIIAPIDGVIAKTYRQPGEYVSPGDPVIARLISTDQLIAVVNVPTRYLSLAKTGNQATVFTTTPRQSITGTILTVSPMIDGESGTIQVRVSLNLKSSSCLAGDRCTVAFSQAKAELQIGRSNAPSNSRRQ</sequence>
<dbReference type="KEGG" id="rml:FF011L_53850"/>
<evidence type="ECO:0000259" key="3">
    <source>
        <dbReference type="Pfam" id="PF25973"/>
    </source>
</evidence>
<dbReference type="Gene3D" id="2.40.30.170">
    <property type="match status" value="1"/>
</dbReference>
<name>A0A517MNW1_9BACT</name>
<dbReference type="SUPFAM" id="SSF111369">
    <property type="entry name" value="HlyD-like secretion proteins"/>
    <property type="match status" value="1"/>
</dbReference>
<evidence type="ECO:0000313" key="5">
    <source>
        <dbReference type="Proteomes" id="UP000320672"/>
    </source>
</evidence>
<dbReference type="GO" id="GO:0015562">
    <property type="term" value="F:efflux transmembrane transporter activity"/>
    <property type="evidence" value="ECO:0007669"/>
    <property type="project" value="TreeGrafter"/>
</dbReference>
<accession>A0A517MNW1</accession>
<dbReference type="Proteomes" id="UP000320672">
    <property type="component" value="Chromosome"/>
</dbReference>
<protein>
    <submittedName>
        <fullName evidence="4">Multidrug resistance protein MdtN</fullName>
    </submittedName>
</protein>
<reference evidence="4 5" key="1">
    <citation type="submission" date="2019-02" db="EMBL/GenBank/DDBJ databases">
        <title>Deep-cultivation of Planctomycetes and their phenomic and genomic characterization uncovers novel biology.</title>
        <authorList>
            <person name="Wiegand S."/>
            <person name="Jogler M."/>
            <person name="Boedeker C."/>
            <person name="Pinto D."/>
            <person name="Vollmers J."/>
            <person name="Rivas-Marin E."/>
            <person name="Kohn T."/>
            <person name="Peeters S.H."/>
            <person name="Heuer A."/>
            <person name="Rast P."/>
            <person name="Oberbeckmann S."/>
            <person name="Bunk B."/>
            <person name="Jeske O."/>
            <person name="Meyerdierks A."/>
            <person name="Storesund J.E."/>
            <person name="Kallscheuer N."/>
            <person name="Luecker S."/>
            <person name="Lage O.M."/>
            <person name="Pohl T."/>
            <person name="Merkel B.J."/>
            <person name="Hornburger P."/>
            <person name="Mueller R.-W."/>
            <person name="Bruemmer F."/>
            <person name="Labrenz M."/>
            <person name="Spormann A.M."/>
            <person name="Op den Camp H."/>
            <person name="Overmann J."/>
            <person name="Amann R."/>
            <person name="Jetten M.S.M."/>
            <person name="Mascher T."/>
            <person name="Medema M.H."/>
            <person name="Devos D.P."/>
            <person name="Kaster A.-K."/>
            <person name="Ovreas L."/>
            <person name="Rohde M."/>
            <person name="Galperin M.Y."/>
            <person name="Jogler C."/>
        </authorList>
    </citation>
    <scope>NUCLEOTIDE SEQUENCE [LARGE SCALE GENOMIC DNA]</scope>
    <source>
        <strain evidence="4 5">FF011L</strain>
    </source>
</reference>
<dbReference type="AlphaFoldDB" id="A0A517MNW1"/>
<evidence type="ECO:0000313" key="4">
    <source>
        <dbReference type="EMBL" id="QDS96573.1"/>
    </source>
</evidence>
<keyword evidence="5" id="KW-1185">Reference proteome</keyword>
<feature type="domain" description="CzcB-like barrel-sandwich hybrid" evidence="3">
    <location>
        <begin position="47"/>
        <end position="185"/>
    </location>
</feature>
<gene>
    <name evidence="4" type="ORF">FF011L_53850</name>
</gene>
<dbReference type="EMBL" id="CP036262">
    <property type="protein sequence ID" value="QDS96573.1"/>
    <property type="molecule type" value="Genomic_DNA"/>
</dbReference>
<feature type="coiled-coil region" evidence="2">
    <location>
        <begin position="123"/>
        <end position="161"/>
    </location>
</feature>
<dbReference type="Pfam" id="PF25973">
    <property type="entry name" value="BSH_CzcB"/>
    <property type="match status" value="1"/>
</dbReference>
<comment type="similarity">
    <text evidence="1">Belongs to the membrane fusion protein (MFP) (TC 8.A.1) family.</text>
</comment>
<dbReference type="PANTHER" id="PTHR30469:SF15">
    <property type="entry name" value="HLYD FAMILY OF SECRETION PROTEINS"/>
    <property type="match status" value="1"/>
</dbReference>
<dbReference type="OrthoDB" id="9806939at2"/>